<dbReference type="EMBL" id="MK405279">
    <property type="protein sequence ID" value="QBF68059.1"/>
    <property type="molecule type" value="mRNA"/>
</dbReference>
<organism evidence="3">
    <name type="scientific">Gracilariopsis lemaneiformis</name>
    <name type="common">Red alga</name>
    <name type="synonym">Gracilaria lemaneiformis</name>
    <dbReference type="NCBI Taxonomy" id="2782"/>
    <lineage>
        <taxon>Eukaryota</taxon>
        <taxon>Rhodophyta</taxon>
        <taxon>Florideophyceae</taxon>
        <taxon>Rhodymeniophycidae</taxon>
        <taxon>Gracilariales</taxon>
        <taxon>Gracilariaceae</taxon>
        <taxon>Gracilariopsis</taxon>
    </lineage>
</organism>
<dbReference type="EC" id="3.2.1.28" evidence="2"/>
<dbReference type="InterPro" id="IPR012341">
    <property type="entry name" value="6hp_glycosidase-like_sf"/>
</dbReference>
<dbReference type="GO" id="GO:0004555">
    <property type="term" value="F:alpha,alpha-trehalase activity"/>
    <property type="evidence" value="ECO:0007669"/>
    <property type="project" value="UniProtKB-EC"/>
</dbReference>
<dbReference type="InterPro" id="IPR008928">
    <property type="entry name" value="6-hairpin_glycosidase_sf"/>
</dbReference>
<comment type="similarity">
    <text evidence="1 2">Belongs to the glycosyl hydrolase 37 family.</text>
</comment>
<dbReference type="GO" id="GO:0005993">
    <property type="term" value="P:trehalose catabolic process"/>
    <property type="evidence" value="ECO:0007669"/>
    <property type="project" value="TreeGrafter"/>
</dbReference>
<name>A0A7S4YEK2_GRALE</name>
<keyword evidence="2" id="KW-0326">Glycosidase</keyword>
<dbReference type="PRINTS" id="PR00744">
    <property type="entry name" value="GLHYDRLASE37"/>
</dbReference>
<proteinExistence type="evidence at transcript level"/>
<dbReference type="Gene3D" id="1.50.10.10">
    <property type="match status" value="1"/>
</dbReference>
<dbReference type="AlphaFoldDB" id="A0A7S4YEK2"/>
<dbReference type="Pfam" id="PF01204">
    <property type="entry name" value="Trehalase"/>
    <property type="match status" value="1"/>
</dbReference>
<sequence length="669" mass="75961">MYTLAAPPCASPPWEMRLNGASTRASRACAAAFASSLHSLPSVFNRGSFVRNATTTRSLNLFASRPFIMCEKRHVSSSPSPLMLPSKRDSLFPAASVFCHPQLLSFVQNSPYRPFTDSKTFVDMQLTTHPHEVLARFAELPSQPTPEQYDQFLRWAFKQPDTQLVQHHTPLDYTDSLPSFVSQLQLPNRYVLDEFVMDIKKRWRMLARSFSHHNITEQHSLTSTLIPLPHPFFIPGGRFQECYYWDTLWIAKGLIVCDMLQSAKDAIRNLFHLVNTLGFVPNGNRVYYLNRSQPPVLTEAVLVIFRALGSTDERIEWLEEALPVLERELASFEAAHALSRVHPETSIAHQRLDVYNVVTDHARPESFKEDTATVDEMIARAPHLSTDYHSQIDLLRHLAAGAESGWDYSSRWFCNSDECLAETQATNVVPCCLNSILYKAESDMAAFHMTLAEYYKLSSQTSSGHPVTSDAIRMHIDKSKLYETRAAKRKHAIISVLWDSDQLFGFDYDVKEARNTGVLSIAGIMPVWAGCVDDSWTVEHAKQFVHKIMNVSGLLHDGGVACTSTVSKEQWDFPNCWPPLVDFAVETLRKLAVRFPESDADRAAEEIAARFLRSAYRGWQSENVFHEKYDCRYETGKRGEGGEYRPQTGFGWTNGTIMWLLKDYPHCLS</sequence>
<dbReference type="PANTHER" id="PTHR23403:SF1">
    <property type="entry name" value="TREHALASE"/>
    <property type="match status" value="1"/>
</dbReference>
<evidence type="ECO:0000256" key="2">
    <source>
        <dbReference type="RuleBase" id="RU361180"/>
    </source>
</evidence>
<evidence type="ECO:0000313" key="3">
    <source>
        <dbReference type="EMBL" id="QBF68059.1"/>
    </source>
</evidence>
<evidence type="ECO:0000256" key="1">
    <source>
        <dbReference type="ARBA" id="ARBA00005615"/>
    </source>
</evidence>
<comment type="catalytic activity">
    <reaction evidence="2">
        <text>alpha,alpha-trehalose + H2O = alpha-D-glucose + beta-D-glucose</text>
        <dbReference type="Rhea" id="RHEA:32675"/>
        <dbReference type="ChEBI" id="CHEBI:15377"/>
        <dbReference type="ChEBI" id="CHEBI:15903"/>
        <dbReference type="ChEBI" id="CHEBI:16551"/>
        <dbReference type="ChEBI" id="CHEBI:17925"/>
        <dbReference type="EC" id="3.2.1.28"/>
    </reaction>
</comment>
<reference evidence="3" key="1">
    <citation type="submission" date="2019-01" db="EMBL/GenBank/DDBJ databases">
        <authorList>
            <person name="Lv Y."/>
            <person name="Sun X."/>
            <person name="Xu N."/>
        </authorList>
    </citation>
    <scope>NUCLEOTIDE SEQUENCE</scope>
</reference>
<keyword evidence="2" id="KW-0378">Hydrolase</keyword>
<accession>A0A7S4YEK2</accession>
<gene>
    <name evidence="3" type="primary">tre</name>
</gene>
<dbReference type="InterPro" id="IPR001661">
    <property type="entry name" value="Glyco_hydro_37"/>
</dbReference>
<dbReference type="PANTHER" id="PTHR23403">
    <property type="entry name" value="TREHALASE"/>
    <property type="match status" value="1"/>
</dbReference>
<dbReference type="SUPFAM" id="SSF48208">
    <property type="entry name" value="Six-hairpin glycosidases"/>
    <property type="match status" value="1"/>
</dbReference>
<protein>
    <recommendedName>
        <fullName evidence="2">Trehalase</fullName>
        <ecNumber evidence="2">3.2.1.28</ecNumber>
    </recommendedName>
    <alternativeName>
        <fullName evidence="2">Alpha-trehalose glucohydrolase</fullName>
    </alternativeName>
</protein>